<sequence>MKLTDRFDDDVIEYRGRTIRLGLYFDVVLRAFELLKDTRFNTWEKVDILLDMFVENPESLAGLNIHEKDMLVGIIFDRFIYEQKDNKPSQGASTKKPPYDLEKDAEYIYASFMYDYGVDLFEQQGKLHWKKFKALLSGLSEDSKFMKVIGYPTMEIPNKIPAKERQRLLELKRAYSLEQTQTVDDIDAKFEALAAMMRPKGR</sequence>
<dbReference type="KEGG" id="cthu:HUR95_00650"/>
<name>A0A8X8LAY0_CALTT</name>
<gene>
    <name evidence="1" type="ORF">HUR95_00650</name>
</gene>
<dbReference type="RefSeq" id="WP_222822842.1">
    <property type="nucleotide sequence ID" value="NZ_CP082237.1"/>
</dbReference>
<accession>A0A8X8LAY0</accession>
<dbReference type="EMBL" id="CP082237">
    <property type="protein sequence ID" value="QZT33984.1"/>
    <property type="molecule type" value="Genomic_DNA"/>
</dbReference>
<dbReference type="Pfam" id="PF06854">
    <property type="entry name" value="Phage_Gp15"/>
    <property type="match status" value="1"/>
</dbReference>
<dbReference type="InterPro" id="IPR009660">
    <property type="entry name" value="Phage_A500_Gp15"/>
</dbReference>
<reference evidence="1 2" key="1">
    <citation type="journal article" date="2020" name="Extremophiles">
        <title>Genomic analysis of Caldalkalibacillus thermarum TA2.A1 reveals aerobic alkaliphilic metabolism and evolutionary hallmarks linking alkaliphilic bacteria and plant life.</title>
        <authorList>
            <person name="de Jong S.I."/>
            <person name="van den Broek M.A."/>
            <person name="Merkel A.Y."/>
            <person name="de la Torre Cortes P."/>
            <person name="Kalamorz F."/>
            <person name="Cook G.M."/>
            <person name="van Loosdrecht M.C.M."/>
            <person name="McMillan D.G.G."/>
        </authorList>
    </citation>
    <scope>NUCLEOTIDE SEQUENCE [LARGE SCALE GENOMIC DNA]</scope>
    <source>
        <strain evidence="1 2">TA2.A1</strain>
    </source>
</reference>
<keyword evidence="2" id="KW-1185">Reference proteome</keyword>
<proteinExistence type="predicted"/>
<organism evidence="1 2">
    <name type="scientific">Caldalkalibacillus thermarum (strain TA2.A1)</name>
    <dbReference type="NCBI Taxonomy" id="986075"/>
    <lineage>
        <taxon>Bacteria</taxon>
        <taxon>Bacillati</taxon>
        <taxon>Bacillota</taxon>
        <taxon>Bacilli</taxon>
        <taxon>Bacillales</taxon>
        <taxon>Bacillaceae</taxon>
        <taxon>Caldalkalibacillus</taxon>
    </lineage>
</organism>
<dbReference type="Proteomes" id="UP000825179">
    <property type="component" value="Chromosome"/>
</dbReference>
<dbReference type="AlphaFoldDB" id="A0A8X8LAY0"/>
<evidence type="ECO:0000313" key="1">
    <source>
        <dbReference type="EMBL" id="QZT33984.1"/>
    </source>
</evidence>
<evidence type="ECO:0000313" key="2">
    <source>
        <dbReference type="Proteomes" id="UP000825179"/>
    </source>
</evidence>
<protein>
    <submittedName>
        <fullName evidence="1">Bacteriophage Gp15 family protein</fullName>
    </submittedName>
</protein>